<accession>A0ABW9MWA8</accession>
<comment type="caution">
    <text evidence="1">The sequence shown here is derived from an EMBL/GenBank/DDBJ whole genome shotgun (WGS) entry which is preliminary data.</text>
</comment>
<proteinExistence type="predicted"/>
<dbReference type="RefSeq" id="WP_410032825.1">
    <property type="nucleotide sequence ID" value="NZ_JBGMEH010000006.1"/>
</dbReference>
<sequence>MIIYFKEKVEKDCAVEIPIEYLEDYETLEDAVKHFRRDKSNFELYHEFSENITIDNVVETDWDFTEA</sequence>
<protein>
    <submittedName>
        <fullName evidence="1">Uncharacterized protein</fullName>
    </submittedName>
</protein>
<dbReference type="EMBL" id="JBGMEH010000006">
    <property type="protein sequence ID" value="MFO3716091.1"/>
    <property type="molecule type" value="Genomic_DNA"/>
</dbReference>
<keyword evidence="2" id="KW-1185">Reference proteome</keyword>
<evidence type="ECO:0000313" key="2">
    <source>
        <dbReference type="Proteomes" id="UP001638015"/>
    </source>
</evidence>
<reference evidence="1 2" key="1">
    <citation type="journal article" date="2025" name="Anaerobe">
        <title>Description of Anaerococcus kampingiae sp. nov., Anaerococcus groningensis sp. nov., Anaerococcus martiniensis sp. nov., and Anaerococcus cruorum sp. nov., isolated from human clinical specimens.</title>
        <authorList>
            <person name="Boiten K.E."/>
            <person name="Meijer J."/>
            <person name="van Wezel E.M."/>
            <person name="Veloo A.C.M."/>
        </authorList>
    </citation>
    <scope>NUCLEOTIDE SEQUENCE [LARGE SCALE GENOMIC DNA]</scope>
    <source>
        <strain evidence="1 2">ENR1039</strain>
    </source>
</reference>
<gene>
    <name evidence="1" type="ORF">ACCQ40_04730</name>
</gene>
<name>A0ABW9MWA8_9FIRM</name>
<dbReference type="Proteomes" id="UP001638015">
    <property type="component" value="Unassembled WGS sequence"/>
</dbReference>
<organism evidence="1 2">
    <name type="scientific">Anaerococcus cruorum</name>
    <dbReference type="NCBI Taxonomy" id="3115617"/>
    <lineage>
        <taxon>Bacteria</taxon>
        <taxon>Bacillati</taxon>
        <taxon>Bacillota</taxon>
        <taxon>Tissierellia</taxon>
        <taxon>Tissierellales</taxon>
        <taxon>Peptoniphilaceae</taxon>
        <taxon>Anaerococcus</taxon>
    </lineage>
</organism>
<evidence type="ECO:0000313" key="1">
    <source>
        <dbReference type="EMBL" id="MFO3716091.1"/>
    </source>
</evidence>